<dbReference type="InterPro" id="IPR018891">
    <property type="entry name" value="AIPR_C"/>
</dbReference>
<proteinExistence type="predicted"/>
<evidence type="ECO:0000259" key="1">
    <source>
        <dbReference type="Pfam" id="PF10592"/>
    </source>
</evidence>
<dbReference type="AlphaFoldDB" id="A0A839UFH5"/>
<name>A0A839UFH5_9HYPH</name>
<dbReference type="InterPro" id="IPR055101">
    <property type="entry name" value="AIPR_N"/>
</dbReference>
<reference evidence="3 4" key="1">
    <citation type="submission" date="2020-08" db="EMBL/GenBank/DDBJ databases">
        <title>Genomic Encyclopedia of Type Strains, Phase III (KMG-III): the genomes of soil and plant-associated and newly described type strains.</title>
        <authorList>
            <person name="Whitman W."/>
        </authorList>
    </citation>
    <scope>NUCLEOTIDE SEQUENCE [LARGE SCALE GENOMIC DNA]</scope>
    <source>
        <strain evidence="3 4">CECT 7015</strain>
    </source>
</reference>
<dbReference type="Pfam" id="PF10592">
    <property type="entry name" value="AIPR"/>
    <property type="match status" value="1"/>
</dbReference>
<keyword evidence="4" id="KW-1185">Reference proteome</keyword>
<organism evidence="3 4">
    <name type="scientific">Phyllobacterium trifolii</name>
    <dbReference type="NCBI Taxonomy" id="300193"/>
    <lineage>
        <taxon>Bacteria</taxon>
        <taxon>Pseudomonadati</taxon>
        <taxon>Pseudomonadota</taxon>
        <taxon>Alphaproteobacteria</taxon>
        <taxon>Hyphomicrobiales</taxon>
        <taxon>Phyllobacteriaceae</taxon>
        <taxon>Phyllobacterium</taxon>
    </lineage>
</organism>
<dbReference type="Proteomes" id="UP000554520">
    <property type="component" value="Unassembled WGS sequence"/>
</dbReference>
<evidence type="ECO:0000259" key="2">
    <source>
        <dbReference type="Pfam" id="PF22879"/>
    </source>
</evidence>
<protein>
    <recommendedName>
        <fullName evidence="5">Abortive phage infection protein</fullName>
    </recommendedName>
</protein>
<feature type="domain" description="Abortive phage infection protein C-terminal" evidence="1">
    <location>
        <begin position="242"/>
        <end position="554"/>
    </location>
</feature>
<dbReference type="RefSeq" id="WP_183665642.1">
    <property type="nucleotide sequence ID" value="NZ_JACHXN010000042.1"/>
</dbReference>
<dbReference type="EMBL" id="JACHXN010000042">
    <property type="protein sequence ID" value="MBB3149766.1"/>
    <property type="molecule type" value="Genomic_DNA"/>
</dbReference>
<sequence>MTLEDFLLQTQADVKSLTLERLGATPFPHAESVFTELVMQHLAEIGMTSDPQVLFIHRKIGNATLRLSGYAVSDDGDQLDLFVSIYEGTEEIKAIPDSDVLKAADQCLRFLSNAVTGALANSIDQSDDAYGLILTVRECYNQLEDVRIFILTDLRSKSKSFKPREIAGKNITLEVMDIERLFRHTSEGKPRDELIVNFEEVAGTPLPCVYVPGSEEQYDYALTAIPGNILRLLYEKFGSQLLEANVRSFLSQTGKVNKGIRDTLRYSPEKFMAYNNGIVIVADEAHIGATDTGGTGIAWLKGMQIVNGGQTTASIYFTKRKFPETNLAQVRVPAKIIVLRSSDTAAEEALLSDISKYANSQNSVKVSDLSANKPFHVALEKLSTNTFCPDGQGRWFYERSAGSYNVLLAREGNTPAKLRDLKQNIPNSRKLTKTDIAKYIHGWNQRPEIVSLGAQKNFKIFSDEMPEDRLLPDVQEYKRLIALAILYRKSEKMIRAAYQQAQANITAYTIAIFSRAESNALDLDLIWQNQSLSIALERRIMHLSNEVNDRLKQTAGERMISEWAKKPECWELMIAHTFEKRSEQMPEIRG</sequence>
<gene>
    <name evidence="3" type="ORF">FHS21_006220</name>
</gene>
<evidence type="ECO:0000313" key="3">
    <source>
        <dbReference type="EMBL" id="MBB3149766.1"/>
    </source>
</evidence>
<evidence type="ECO:0008006" key="5">
    <source>
        <dbReference type="Google" id="ProtNLM"/>
    </source>
</evidence>
<evidence type="ECO:0000313" key="4">
    <source>
        <dbReference type="Proteomes" id="UP000554520"/>
    </source>
</evidence>
<dbReference type="Pfam" id="PF22879">
    <property type="entry name" value="AIPR_N"/>
    <property type="match status" value="1"/>
</dbReference>
<accession>A0A839UFH5</accession>
<comment type="caution">
    <text evidence="3">The sequence shown here is derived from an EMBL/GenBank/DDBJ whole genome shotgun (WGS) entry which is preliminary data.</text>
</comment>
<feature type="domain" description="Abortive infection phage resistance protein N-terminal" evidence="2">
    <location>
        <begin position="34"/>
        <end position="183"/>
    </location>
</feature>